<comment type="catalytic activity">
    <reaction evidence="9">
        <text>L-seryl-[protein] + ATP = O-phospho-L-seryl-[protein] + ADP + H(+)</text>
        <dbReference type="Rhea" id="RHEA:17989"/>
        <dbReference type="Rhea" id="RHEA-COMP:9863"/>
        <dbReference type="Rhea" id="RHEA-COMP:11604"/>
        <dbReference type="ChEBI" id="CHEBI:15378"/>
        <dbReference type="ChEBI" id="CHEBI:29999"/>
        <dbReference type="ChEBI" id="CHEBI:30616"/>
        <dbReference type="ChEBI" id="CHEBI:83421"/>
        <dbReference type="ChEBI" id="CHEBI:456216"/>
        <dbReference type="EC" id="2.7.11.1"/>
    </reaction>
</comment>
<feature type="binding site" evidence="10">
    <location>
        <position position="51"/>
    </location>
    <ligand>
        <name>ATP</name>
        <dbReference type="ChEBI" id="CHEBI:30616"/>
    </ligand>
</feature>
<evidence type="ECO:0000313" key="18">
    <source>
        <dbReference type="Proteomes" id="UP001139264"/>
    </source>
</evidence>
<dbReference type="RefSeq" id="WP_227890957.1">
    <property type="nucleotide sequence ID" value="NZ_CP095461.1"/>
</dbReference>
<evidence type="ECO:0000256" key="8">
    <source>
        <dbReference type="ARBA" id="ARBA00047899"/>
    </source>
</evidence>
<protein>
    <recommendedName>
        <fullName evidence="1">non-specific serine/threonine protein kinase</fullName>
        <ecNumber evidence="1">2.7.11.1</ecNumber>
    </recommendedName>
</protein>
<evidence type="ECO:0000256" key="6">
    <source>
        <dbReference type="ARBA" id="ARBA00022777"/>
    </source>
</evidence>
<dbReference type="GO" id="GO:0004674">
    <property type="term" value="F:protein serine/threonine kinase activity"/>
    <property type="evidence" value="ECO:0007669"/>
    <property type="project" value="UniProtKB-KW"/>
</dbReference>
<feature type="domain" description="PASTA" evidence="14">
    <location>
        <begin position="548"/>
        <end position="614"/>
    </location>
</feature>
<dbReference type="CDD" id="cd14014">
    <property type="entry name" value="STKc_PknB_like"/>
    <property type="match status" value="1"/>
</dbReference>
<dbReference type="NCBIfam" id="NF033483">
    <property type="entry name" value="PknB_PASTA_kin"/>
    <property type="match status" value="1"/>
</dbReference>
<dbReference type="GO" id="GO:0045717">
    <property type="term" value="P:negative regulation of fatty acid biosynthetic process"/>
    <property type="evidence" value="ECO:0007669"/>
    <property type="project" value="UniProtKB-ARBA"/>
</dbReference>
<feature type="region of interest" description="Disordered" evidence="11">
    <location>
        <begin position="596"/>
        <end position="646"/>
    </location>
</feature>
<evidence type="ECO:0000256" key="3">
    <source>
        <dbReference type="ARBA" id="ARBA00022679"/>
    </source>
</evidence>
<dbReference type="CDD" id="cd06577">
    <property type="entry name" value="PASTA_pknB"/>
    <property type="match status" value="3"/>
</dbReference>
<feature type="compositionally biased region" description="Low complexity" evidence="11">
    <location>
        <begin position="615"/>
        <end position="627"/>
    </location>
</feature>
<dbReference type="PANTHER" id="PTHR43289">
    <property type="entry name" value="MITOGEN-ACTIVATED PROTEIN KINASE KINASE KINASE 20-RELATED"/>
    <property type="match status" value="1"/>
</dbReference>
<comment type="caution">
    <text evidence="16">The sequence shown here is derived from an EMBL/GenBank/DDBJ whole genome shotgun (WGS) entry which is preliminary data.</text>
</comment>
<feature type="domain" description="Protein kinase" evidence="13">
    <location>
        <begin position="22"/>
        <end position="289"/>
    </location>
</feature>
<dbReference type="EMBL" id="JAJFZQ010000005">
    <property type="protein sequence ID" value="MCC3266150.1"/>
    <property type="molecule type" value="Genomic_DNA"/>
</dbReference>
<dbReference type="PANTHER" id="PTHR43289:SF6">
    <property type="entry name" value="SERINE_THREONINE-PROTEIN KINASE NEKL-3"/>
    <property type="match status" value="1"/>
</dbReference>
<dbReference type="EMBL" id="JAJFZP010000005">
    <property type="protein sequence ID" value="MCC3268865.1"/>
    <property type="molecule type" value="Genomic_DNA"/>
</dbReference>
<evidence type="ECO:0000313" key="15">
    <source>
        <dbReference type="EMBL" id="MCC3266150.1"/>
    </source>
</evidence>
<dbReference type="FunFam" id="1.10.510.10:FF:000021">
    <property type="entry name" value="Serine/threonine protein kinase"/>
    <property type="match status" value="1"/>
</dbReference>
<name>A0A9X1M0U5_9MICC</name>
<evidence type="ECO:0000256" key="7">
    <source>
        <dbReference type="ARBA" id="ARBA00022840"/>
    </source>
</evidence>
<keyword evidence="6 16" id="KW-0418">Kinase</keyword>
<organism evidence="16 18">
    <name type="scientific">Arthrobacter gengyunqii</name>
    <dbReference type="NCBI Taxonomy" id="2886940"/>
    <lineage>
        <taxon>Bacteria</taxon>
        <taxon>Bacillati</taxon>
        <taxon>Actinomycetota</taxon>
        <taxon>Actinomycetes</taxon>
        <taxon>Micrococcales</taxon>
        <taxon>Micrococcaceae</taxon>
        <taxon>Arthrobacter</taxon>
    </lineage>
</organism>
<dbReference type="InterPro" id="IPR000719">
    <property type="entry name" value="Prot_kinase_dom"/>
</dbReference>
<evidence type="ECO:0000256" key="9">
    <source>
        <dbReference type="ARBA" id="ARBA00048679"/>
    </source>
</evidence>
<dbReference type="SMART" id="SM00740">
    <property type="entry name" value="PASTA"/>
    <property type="match status" value="3"/>
</dbReference>
<dbReference type="InterPro" id="IPR005543">
    <property type="entry name" value="PASTA_dom"/>
</dbReference>
<dbReference type="GO" id="GO:0005524">
    <property type="term" value="F:ATP binding"/>
    <property type="evidence" value="ECO:0007669"/>
    <property type="project" value="UniProtKB-UniRule"/>
</dbReference>
<dbReference type="PROSITE" id="PS51178">
    <property type="entry name" value="PASTA"/>
    <property type="match status" value="3"/>
</dbReference>
<evidence type="ECO:0000259" key="14">
    <source>
        <dbReference type="PROSITE" id="PS51178"/>
    </source>
</evidence>
<keyword evidence="12" id="KW-0472">Membrane</keyword>
<dbReference type="Gene3D" id="1.10.510.10">
    <property type="entry name" value="Transferase(Phosphotransferase) domain 1"/>
    <property type="match status" value="1"/>
</dbReference>
<evidence type="ECO:0000256" key="4">
    <source>
        <dbReference type="ARBA" id="ARBA00022737"/>
    </source>
</evidence>
<dbReference type="SUPFAM" id="SSF56112">
    <property type="entry name" value="Protein kinase-like (PK-like)"/>
    <property type="match status" value="1"/>
</dbReference>
<feature type="domain" description="PASTA" evidence="14">
    <location>
        <begin position="411"/>
        <end position="478"/>
    </location>
</feature>
<sequence length="646" mass="68063">MSAEFLKGQPTLNTERVLNGRYEIGELIGRGGMADVYLGRDIRLGRSVAIKVLRPDLARDPLFQSRFRREAQAVAGLNHPAIVSVYDTGDQESPGASPEDVRLPFIVMEYVQGRTLRDLVKAGEITTDKAVDYALGVLSALEYSHRSGIVHRDIKPANVMVTSDGGVKVMDFGIARAMADSAATMTQTQAVIGTAQYLSPEQARGETVDARSDLYSAACLLFEMLAGRPPFIGDSPVSVAYQHVREIPPAASSFNPEIPASLDAVLERGLAKDRADRYQDAHEFRDALLSARSGAAAAVDPSPATHPTEALTVSPAKRAAVEISPIEDEPRTRAMARVLAGGPLTTDSAEKDNHDDGEVPAALAIGTTGDRDPDQKARRRAWITTLIIVLILLLGAGSVLAYNMLNPKETAPVTKLMPSVQSKTQTDALNIIMDAGFGAPTIEQQYSDTVKAGLAIGTEPEGGTEVALDRKVILYISQGPSQVVIPENLPGMTEPEARDTLRKLNLQGGATTEANSATVAAGRVLSSTPAVGESVPTGTTVDLVLSTGKVTVPDLVGSPLETAQAIMSDPNIALTITVDEVENAVLEPGTVTAQSVEGGMDVDQGSTISLTVAKAPAAPTEEASPSAPATPDPSPSEATKKKKNDD</sequence>
<gene>
    <name evidence="16" type="primary">pknB</name>
    <name evidence="16" type="ORF">LJ751_05750</name>
    <name evidence="15" type="ORF">LJ752_08835</name>
</gene>
<evidence type="ECO:0000313" key="17">
    <source>
        <dbReference type="Proteomes" id="UP001139168"/>
    </source>
</evidence>
<dbReference type="EC" id="2.7.11.1" evidence="1"/>
<dbReference type="InterPro" id="IPR008271">
    <property type="entry name" value="Ser/Thr_kinase_AS"/>
</dbReference>
<keyword evidence="12" id="KW-1133">Transmembrane helix</keyword>
<keyword evidence="12" id="KW-0812">Transmembrane</keyword>
<dbReference type="Pfam" id="PF03793">
    <property type="entry name" value="PASTA"/>
    <property type="match status" value="3"/>
</dbReference>
<keyword evidence="3" id="KW-0808">Transferase</keyword>
<dbReference type="SMART" id="SM00220">
    <property type="entry name" value="S_TKc"/>
    <property type="match status" value="1"/>
</dbReference>
<feature type="transmembrane region" description="Helical" evidence="12">
    <location>
        <begin position="381"/>
        <end position="405"/>
    </location>
</feature>
<dbReference type="Proteomes" id="UP001139264">
    <property type="component" value="Unassembled WGS sequence"/>
</dbReference>
<keyword evidence="2" id="KW-0723">Serine/threonine-protein kinase</keyword>
<evidence type="ECO:0000256" key="11">
    <source>
        <dbReference type="SAM" id="MobiDB-lite"/>
    </source>
</evidence>
<feature type="domain" description="PASTA" evidence="14">
    <location>
        <begin position="479"/>
        <end position="547"/>
    </location>
</feature>
<evidence type="ECO:0000256" key="1">
    <source>
        <dbReference type="ARBA" id="ARBA00012513"/>
    </source>
</evidence>
<keyword evidence="17" id="KW-1185">Reference proteome</keyword>
<dbReference type="InterPro" id="IPR017441">
    <property type="entry name" value="Protein_kinase_ATP_BS"/>
</dbReference>
<accession>A0A9X1M0U5</accession>
<comment type="catalytic activity">
    <reaction evidence="8">
        <text>L-threonyl-[protein] + ATP = O-phospho-L-threonyl-[protein] + ADP + H(+)</text>
        <dbReference type="Rhea" id="RHEA:46608"/>
        <dbReference type="Rhea" id="RHEA-COMP:11060"/>
        <dbReference type="Rhea" id="RHEA-COMP:11605"/>
        <dbReference type="ChEBI" id="CHEBI:15378"/>
        <dbReference type="ChEBI" id="CHEBI:30013"/>
        <dbReference type="ChEBI" id="CHEBI:30616"/>
        <dbReference type="ChEBI" id="CHEBI:61977"/>
        <dbReference type="ChEBI" id="CHEBI:456216"/>
        <dbReference type="EC" id="2.7.11.1"/>
    </reaction>
</comment>
<dbReference type="Proteomes" id="UP001139168">
    <property type="component" value="Unassembled WGS sequence"/>
</dbReference>
<dbReference type="AlphaFoldDB" id="A0A9X1M0U5"/>
<dbReference type="Gene3D" id="3.30.10.20">
    <property type="match status" value="3"/>
</dbReference>
<dbReference type="InterPro" id="IPR011009">
    <property type="entry name" value="Kinase-like_dom_sf"/>
</dbReference>
<evidence type="ECO:0000256" key="10">
    <source>
        <dbReference type="PROSITE-ProRule" id="PRU10141"/>
    </source>
</evidence>
<dbReference type="PROSITE" id="PS00108">
    <property type="entry name" value="PROTEIN_KINASE_ST"/>
    <property type="match status" value="1"/>
</dbReference>
<evidence type="ECO:0000256" key="12">
    <source>
        <dbReference type="SAM" id="Phobius"/>
    </source>
</evidence>
<evidence type="ECO:0000259" key="13">
    <source>
        <dbReference type="PROSITE" id="PS50011"/>
    </source>
</evidence>
<keyword evidence="7 10" id="KW-0067">ATP-binding</keyword>
<dbReference type="PROSITE" id="PS00107">
    <property type="entry name" value="PROTEIN_KINASE_ATP"/>
    <property type="match status" value="1"/>
</dbReference>
<keyword evidence="5 10" id="KW-0547">Nucleotide-binding</keyword>
<dbReference type="FunFam" id="3.30.200.20:FF:000035">
    <property type="entry name" value="Serine/threonine protein kinase Stk1"/>
    <property type="match status" value="1"/>
</dbReference>
<evidence type="ECO:0000256" key="5">
    <source>
        <dbReference type="ARBA" id="ARBA00022741"/>
    </source>
</evidence>
<dbReference type="Gene3D" id="3.30.200.20">
    <property type="entry name" value="Phosphorylase Kinase, domain 1"/>
    <property type="match status" value="1"/>
</dbReference>
<proteinExistence type="predicted"/>
<evidence type="ECO:0000313" key="16">
    <source>
        <dbReference type="EMBL" id="MCC3268865.1"/>
    </source>
</evidence>
<dbReference type="Pfam" id="PF00069">
    <property type="entry name" value="Pkinase"/>
    <property type="match status" value="1"/>
</dbReference>
<dbReference type="PROSITE" id="PS50011">
    <property type="entry name" value="PROTEIN_KINASE_DOM"/>
    <property type="match status" value="1"/>
</dbReference>
<keyword evidence="4" id="KW-0677">Repeat</keyword>
<reference evidence="16" key="1">
    <citation type="submission" date="2021-10" db="EMBL/GenBank/DDBJ databases">
        <title>Novel species in genus Arthrobacter.</title>
        <authorList>
            <person name="Liu Y."/>
        </authorList>
    </citation>
    <scope>NUCLEOTIDE SEQUENCE</scope>
    <source>
        <strain evidence="15">Zg-Y786</strain>
        <strain evidence="16">Zg-Y809</strain>
    </source>
</reference>
<evidence type="ECO:0000256" key="2">
    <source>
        <dbReference type="ARBA" id="ARBA00022527"/>
    </source>
</evidence>